<dbReference type="GeneID" id="30968007"/>
<dbReference type="RefSeq" id="XP_020049041.1">
    <property type="nucleotide sequence ID" value="XM_020194371.1"/>
</dbReference>
<dbReference type="InParanoid" id="A0A1D2VMD1"/>
<dbReference type="AlphaFoldDB" id="A0A1D2VMD1"/>
<keyword evidence="1" id="KW-0732">Signal</keyword>
<name>A0A1D2VMD1_9ASCO</name>
<evidence type="ECO:0000313" key="3">
    <source>
        <dbReference type="Proteomes" id="UP000095038"/>
    </source>
</evidence>
<accession>A0A1D2VMD1</accession>
<feature type="signal peptide" evidence="1">
    <location>
        <begin position="1"/>
        <end position="23"/>
    </location>
</feature>
<dbReference type="Proteomes" id="UP000095038">
    <property type="component" value="Unassembled WGS sequence"/>
</dbReference>
<gene>
    <name evidence="2" type="ORF">ASCRUDRAFT_79401</name>
</gene>
<sequence>MPDWGWEWMFGLIVLDLTDFTNGCFRNYPERQLSQHGTSSVDAPVTVVQMPRITTDYRILPYIAIYQQSIQKAAF</sequence>
<organism evidence="2 3">
    <name type="scientific">Ascoidea rubescens DSM 1968</name>
    <dbReference type="NCBI Taxonomy" id="1344418"/>
    <lineage>
        <taxon>Eukaryota</taxon>
        <taxon>Fungi</taxon>
        <taxon>Dikarya</taxon>
        <taxon>Ascomycota</taxon>
        <taxon>Saccharomycotina</taxon>
        <taxon>Saccharomycetes</taxon>
        <taxon>Ascoideaceae</taxon>
        <taxon>Ascoidea</taxon>
    </lineage>
</organism>
<evidence type="ECO:0000313" key="2">
    <source>
        <dbReference type="EMBL" id="ODV62734.1"/>
    </source>
</evidence>
<proteinExistence type="predicted"/>
<reference evidence="3" key="1">
    <citation type="submission" date="2016-05" db="EMBL/GenBank/DDBJ databases">
        <title>Comparative genomics of biotechnologically important yeasts.</title>
        <authorList>
            <consortium name="DOE Joint Genome Institute"/>
            <person name="Riley R."/>
            <person name="Haridas S."/>
            <person name="Wolfe K.H."/>
            <person name="Lopes M.R."/>
            <person name="Hittinger C.T."/>
            <person name="Goker M."/>
            <person name="Salamov A."/>
            <person name="Wisecaver J."/>
            <person name="Long T.M."/>
            <person name="Aerts A.L."/>
            <person name="Barry K."/>
            <person name="Choi C."/>
            <person name="Clum A."/>
            <person name="Coughlan A.Y."/>
            <person name="Deshpande S."/>
            <person name="Douglass A.P."/>
            <person name="Hanson S.J."/>
            <person name="Klenk H.-P."/>
            <person name="Labutti K."/>
            <person name="Lapidus A."/>
            <person name="Lindquist E."/>
            <person name="Lipzen A."/>
            <person name="Meier-Kolthoff J.P."/>
            <person name="Ohm R.A."/>
            <person name="Otillar R.P."/>
            <person name="Pangilinan J."/>
            <person name="Peng Y."/>
            <person name="Rokas A."/>
            <person name="Rosa C.A."/>
            <person name="Scheuner C."/>
            <person name="Sibirny A.A."/>
            <person name="Slot J.C."/>
            <person name="Stielow J.B."/>
            <person name="Sun H."/>
            <person name="Kurtzman C.P."/>
            <person name="Blackwell M."/>
            <person name="Grigoriev I.V."/>
            <person name="Jeffries T.W."/>
        </authorList>
    </citation>
    <scope>NUCLEOTIDE SEQUENCE [LARGE SCALE GENOMIC DNA]</scope>
    <source>
        <strain evidence="3">DSM 1968</strain>
    </source>
</reference>
<feature type="chain" id="PRO_5008910527" evidence="1">
    <location>
        <begin position="24"/>
        <end position="75"/>
    </location>
</feature>
<evidence type="ECO:0000256" key="1">
    <source>
        <dbReference type="SAM" id="SignalP"/>
    </source>
</evidence>
<keyword evidence="3" id="KW-1185">Reference proteome</keyword>
<dbReference type="EMBL" id="KV454476">
    <property type="protein sequence ID" value="ODV62734.1"/>
    <property type="molecule type" value="Genomic_DNA"/>
</dbReference>
<protein>
    <submittedName>
        <fullName evidence="2">Uncharacterized protein</fullName>
    </submittedName>
</protein>